<dbReference type="OrthoDB" id="9813158at2"/>
<dbReference type="Gene3D" id="3.10.129.10">
    <property type="entry name" value="Hotdog Thioesterase"/>
    <property type="match status" value="1"/>
</dbReference>
<proteinExistence type="predicted"/>
<evidence type="ECO:0000313" key="2">
    <source>
        <dbReference type="EMBL" id="OWK30167.1"/>
    </source>
</evidence>
<dbReference type="InterPro" id="IPR029069">
    <property type="entry name" value="HotDog_dom_sf"/>
</dbReference>
<dbReference type="SUPFAM" id="SSF54637">
    <property type="entry name" value="Thioesterase/thiol ester dehydrase-isomerase"/>
    <property type="match status" value="1"/>
</dbReference>
<comment type="caution">
    <text evidence="2">The sequence shown here is derived from an EMBL/GenBank/DDBJ whole genome shotgun (WGS) entry which is preliminary data.</text>
</comment>
<reference evidence="2 3" key="1">
    <citation type="submission" date="2017-03" db="EMBL/GenBank/DDBJ databases">
        <title>Genome sequence of Sphingomonas dokdonensis DSM 21029.</title>
        <authorList>
            <person name="Poehlein A."/>
            <person name="Wuebbeler J.H."/>
            <person name="Steinbuechel A."/>
            <person name="Daniel R."/>
        </authorList>
    </citation>
    <scope>NUCLEOTIDE SEQUENCE [LARGE SCALE GENOMIC DNA]</scope>
    <source>
        <strain evidence="2 3">DSM 21029</strain>
    </source>
</reference>
<dbReference type="AlphaFoldDB" id="A0A245ZK88"/>
<gene>
    <name evidence="2" type="ORF">SPDO_18490</name>
</gene>
<sequence>MKIEEALGDIPGMKDVRFGGHGGRLGIAYRAHGPDWCELTLPYQEDIIGDEDTGVIASGPIFALMDIATSLATMRKLGRFVPHATLDLRVDYLRPAKPGHTVIGHGECYAIKRSISFVRGQAHDGDPTDPIAHVSGTFMFLGDGA</sequence>
<accession>A0A245ZK88</accession>
<protein>
    <recommendedName>
        <fullName evidence="1">Thioesterase domain-containing protein</fullName>
    </recommendedName>
</protein>
<dbReference type="InterPro" id="IPR006683">
    <property type="entry name" value="Thioestr_dom"/>
</dbReference>
<organism evidence="2 3">
    <name type="scientific">Sphingomonas dokdonensis</name>
    <dbReference type="NCBI Taxonomy" id="344880"/>
    <lineage>
        <taxon>Bacteria</taxon>
        <taxon>Pseudomonadati</taxon>
        <taxon>Pseudomonadota</taxon>
        <taxon>Alphaproteobacteria</taxon>
        <taxon>Sphingomonadales</taxon>
        <taxon>Sphingomonadaceae</taxon>
        <taxon>Sphingomonas</taxon>
    </lineage>
</organism>
<keyword evidence="3" id="KW-1185">Reference proteome</keyword>
<dbReference type="EMBL" id="NBBI01000003">
    <property type="protein sequence ID" value="OWK30167.1"/>
    <property type="molecule type" value="Genomic_DNA"/>
</dbReference>
<name>A0A245ZK88_9SPHN</name>
<evidence type="ECO:0000313" key="3">
    <source>
        <dbReference type="Proteomes" id="UP000197290"/>
    </source>
</evidence>
<feature type="domain" description="Thioesterase" evidence="1">
    <location>
        <begin position="54"/>
        <end position="129"/>
    </location>
</feature>
<dbReference type="Proteomes" id="UP000197290">
    <property type="component" value="Unassembled WGS sequence"/>
</dbReference>
<evidence type="ECO:0000259" key="1">
    <source>
        <dbReference type="Pfam" id="PF03061"/>
    </source>
</evidence>
<dbReference type="GO" id="GO:0016790">
    <property type="term" value="F:thiolester hydrolase activity"/>
    <property type="evidence" value="ECO:0007669"/>
    <property type="project" value="UniProtKB-ARBA"/>
</dbReference>
<dbReference type="Pfam" id="PF03061">
    <property type="entry name" value="4HBT"/>
    <property type="match status" value="1"/>
</dbReference>
<dbReference type="RefSeq" id="WP_088367189.1">
    <property type="nucleotide sequence ID" value="NZ_NBBI01000003.1"/>
</dbReference>
<dbReference type="CDD" id="cd03443">
    <property type="entry name" value="PaaI_thioesterase"/>
    <property type="match status" value="1"/>
</dbReference>